<dbReference type="EMBL" id="LAZR01067103">
    <property type="protein sequence ID" value="KKK52272.1"/>
    <property type="molecule type" value="Genomic_DNA"/>
</dbReference>
<accession>A0A0F8W6E2</accession>
<dbReference type="AlphaFoldDB" id="A0A0F8W6E2"/>
<gene>
    <name evidence="1" type="ORF">LCGC14_3106590</name>
</gene>
<evidence type="ECO:0000313" key="1">
    <source>
        <dbReference type="EMBL" id="KKK52272.1"/>
    </source>
</evidence>
<comment type="caution">
    <text evidence="1">The sequence shown here is derived from an EMBL/GenBank/DDBJ whole genome shotgun (WGS) entry which is preliminary data.</text>
</comment>
<sequence length="163" mass="19334">METKICPKCERELPVEAFNKCRSTKDGLQGSCRECYREYQQKNRARITQYQRGYRKRNQDRGQVAWEKYYNTIAGRLRQVFNDIKQRCDNPNCESFENYGGRGIKNKFGSLDEFRDYVTNELKVDPRGLQVDRIDNDGHYEKGNIRFVTAKVNMNNRRKKVVA</sequence>
<proteinExistence type="predicted"/>
<organism evidence="1">
    <name type="scientific">marine sediment metagenome</name>
    <dbReference type="NCBI Taxonomy" id="412755"/>
    <lineage>
        <taxon>unclassified sequences</taxon>
        <taxon>metagenomes</taxon>
        <taxon>ecological metagenomes</taxon>
    </lineage>
</organism>
<reference evidence="1" key="1">
    <citation type="journal article" date="2015" name="Nature">
        <title>Complex archaea that bridge the gap between prokaryotes and eukaryotes.</title>
        <authorList>
            <person name="Spang A."/>
            <person name="Saw J.H."/>
            <person name="Jorgensen S.L."/>
            <person name="Zaremba-Niedzwiedzka K."/>
            <person name="Martijn J."/>
            <person name="Lind A.E."/>
            <person name="van Eijk R."/>
            <person name="Schleper C."/>
            <person name="Guy L."/>
            <person name="Ettema T.J."/>
        </authorList>
    </citation>
    <scope>NUCLEOTIDE SEQUENCE</scope>
</reference>
<protein>
    <submittedName>
        <fullName evidence="1">Uncharacterized protein</fullName>
    </submittedName>
</protein>
<name>A0A0F8W6E2_9ZZZZ</name>